<evidence type="ECO:0000313" key="2">
    <source>
        <dbReference type="EMBL" id="MFC4728046.1"/>
    </source>
</evidence>
<dbReference type="RefSeq" id="WP_377004068.1">
    <property type="nucleotide sequence ID" value="NZ_JBHSGG010000022.1"/>
</dbReference>
<gene>
    <name evidence="2" type="ORF">ACFO3Q_07690</name>
</gene>
<dbReference type="InterPro" id="IPR003489">
    <property type="entry name" value="RHF/RaiA"/>
</dbReference>
<dbReference type="SUPFAM" id="SSF69754">
    <property type="entry name" value="Ribosome binding protein Y (YfiA homologue)"/>
    <property type="match status" value="1"/>
</dbReference>
<dbReference type="Proteomes" id="UP001595892">
    <property type="component" value="Unassembled WGS sequence"/>
</dbReference>
<reference evidence="3" key="1">
    <citation type="journal article" date="2019" name="Int. J. Syst. Evol. Microbiol.">
        <title>The Global Catalogue of Microorganisms (GCM) 10K type strain sequencing project: providing services to taxonomists for standard genome sequencing and annotation.</title>
        <authorList>
            <consortium name="The Broad Institute Genomics Platform"/>
            <consortium name="The Broad Institute Genome Sequencing Center for Infectious Disease"/>
            <person name="Wu L."/>
            <person name="Ma J."/>
        </authorList>
    </citation>
    <scope>NUCLEOTIDE SEQUENCE [LARGE SCALE GENOMIC DNA]</scope>
    <source>
        <strain evidence="3">CGMCC 1.13574</strain>
    </source>
</reference>
<accession>A0ABV9NJ69</accession>
<protein>
    <submittedName>
        <fullName evidence="2">HPF/RaiA family ribosome-associated protein</fullName>
    </submittedName>
</protein>
<keyword evidence="3" id="KW-1185">Reference proteome</keyword>
<name>A0ABV9NJ69_9GAMM</name>
<comment type="caution">
    <text evidence="2">The sequence shown here is derived from an EMBL/GenBank/DDBJ whole genome shotgun (WGS) entry which is preliminary data.</text>
</comment>
<evidence type="ECO:0000256" key="1">
    <source>
        <dbReference type="SAM" id="MobiDB-lite"/>
    </source>
</evidence>
<proteinExistence type="predicted"/>
<dbReference type="EMBL" id="JBHSGG010000022">
    <property type="protein sequence ID" value="MFC4728046.1"/>
    <property type="molecule type" value="Genomic_DNA"/>
</dbReference>
<dbReference type="Gene3D" id="3.30.160.100">
    <property type="entry name" value="Ribosome hibernation promotion factor-like"/>
    <property type="match status" value="1"/>
</dbReference>
<dbReference type="InterPro" id="IPR036567">
    <property type="entry name" value="RHF-like"/>
</dbReference>
<feature type="region of interest" description="Disordered" evidence="1">
    <location>
        <begin position="97"/>
        <end position="135"/>
    </location>
</feature>
<sequence>MHIQTNTDNHIEGRDSLAEHVEHVVETQLARFRDRITRVEVHLGDVNGGKSGSGDKRCMMEVRPAGLPPISVTAHADNLRDAIRGAAAKLQSALGSALGKRADQGRAPGAPAPQSEQAGADEEIDEAPHQAGAGG</sequence>
<dbReference type="Pfam" id="PF02482">
    <property type="entry name" value="Ribosomal_S30AE"/>
    <property type="match status" value="1"/>
</dbReference>
<evidence type="ECO:0000313" key="3">
    <source>
        <dbReference type="Proteomes" id="UP001595892"/>
    </source>
</evidence>
<organism evidence="2 3">
    <name type="scientific">Coralloluteibacterium thermophilum</name>
    <dbReference type="NCBI Taxonomy" id="2707049"/>
    <lineage>
        <taxon>Bacteria</taxon>
        <taxon>Pseudomonadati</taxon>
        <taxon>Pseudomonadota</taxon>
        <taxon>Gammaproteobacteria</taxon>
        <taxon>Lysobacterales</taxon>
        <taxon>Lysobacteraceae</taxon>
        <taxon>Coralloluteibacterium</taxon>
    </lineage>
</organism>